<dbReference type="EMBL" id="CP006018">
    <property type="protein sequence ID" value="AIC91881.1"/>
    <property type="molecule type" value="Genomic_DNA"/>
</dbReference>
<name>A0A087VU74_9BIFI</name>
<evidence type="ECO:0000313" key="2">
    <source>
        <dbReference type="Proteomes" id="UP000028569"/>
    </source>
</evidence>
<reference evidence="1 2" key="1">
    <citation type="journal article" date="2014" name="Appl. Environ. Microbiol.">
        <title>Genomic encyclopedia of type strains of the genus Bifidobacterium.</title>
        <authorList>
            <person name="Milani C."/>
            <person name="Lugli G.A."/>
            <person name="Duranti S."/>
            <person name="Turroni F."/>
            <person name="Bottacini F."/>
            <person name="Mangifesta M."/>
            <person name="Sanchez B."/>
            <person name="Viappiani A."/>
            <person name="Mancabelli L."/>
            <person name="Taminiau B."/>
            <person name="Delcenserie V."/>
            <person name="Barrangou R."/>
            <person name="Margolles A."/>
            <person name="van Sinderen D."/>
            <person name="Ventura M."/>
        </authorList>
    </citation>
    <scope>NUCLEOTIDE SEQUENCE [LARGE SCALE GENOMIC DNA]</scope>
    <source>
        <strain evidence="1 2">LMG 11587</strain>
    </source>
</reference>
<dbReference type="HOGENOM" id="CLU_182054_0_0_11"/>
<proteinExistence type="predicted"/>
<keyword evidence="2" id="KW-1185">Reference proteome</keyword>
<dbReference type="KEGG" id="bii:BINDI_0605"/>
<sequence>MRWMNNNNPREEIAKIFANCEDPMDTAVKWAQNIAASKEMNPNKDKIVFIRELRREEPRLELKTATYLAQMTARVS</sequence>
<gene>
    <name evidence="1" type="ORF">BINDI_0605</name>
</gene>
<organism evidence="1 2">
    <name type="scientific">Bifidobacterium [indicum] DSM 20214 = LMG 11587</name>
    <dbReference type="NCBI Taxonomy" id="1341694"/>
    <lineage>
        <taxon>Bacteria</taxon>
        <taxon>Bacillati</taxon>
        <taxon>Actinomycetota</taxon>
        <taxon>Actinomycetes</taxon>
        <taxon>Bifidobacteriales</taxon>
        <taxon>Bifidobacteriaceae</taxon>
        <taxon>Bifidobacterium</taxon>
    </lineage>
</organism>
<dbReference type="Proteomes" id="UP000028569">
    <property type="component" value="Chromosome"/>
</dbReference>
<protein>
    <submittedName>
        <fullName evidence="1">Uncharacterized protein</fullName>
    </submittedName>
</protein>
<dbReference type="AlphaFoldDB" id="A0A087VU74"/>
<evidence type="ECO:0000313" key="1">
    <source>
        <dbReference type="EMBL" id="AIC91881.1"/>
    </source>
</evidence>
<accession>A0A087VU74</accession>